<dbReference type="GO" id="GO:0042078">
    <property type="term" value="P:germ-line stem cell division"/>
    <property type="evidence" value="ECO:0007669"/>
    <property type="project" value="TreeGrafter"/>
</dbReference>
<dbReference type="InterPro" id="IPR007052">
    <property type="entry name" value="CS_dom"/>
</dbReference>
<dbReference type="SUPFAM" id="SSF52540">
    <property type="entry name" value="P-loop containing nucleoside triphosphate hydrolases"/>
    <property type="match status" value="1"/>
</dbReference>
<feature type="domain" description="C3H1-type" evidence="20">
    <location>
        <begin position="708"/>
        <end position="736"/>
    </location>
</feature>
<dbReference type="CDD" id="cd20435">
    <property type="entry name" value="Tudor_TDRD12_rpt2"/>
    <property type="match status" value="1"/>
</dbReference>
<keyword evidence="5" id="KW-0221">Differentiation</keyword>
<dbReference type="AlphaFoldDB" id="A0A852BXF1"/>
<proteinExistence type="predicted"/>
<evidence type="ECO:0000313" key="24">
    <source>
        <dbReference type="Proteomes" id="UP000611227"/>
    </source>
</evidence>
<evidence type="ECO:0000256" key="5">
    <source>
        <dbReference type="ARBA" id="ARBA00022782"/>
    </source>
</evidence>
<dbReference type="InterPro" id="IPR002999">
    <property type="entry name" value="Tudor"/>
</dbReference>
<feature type="compositionally biased region" description="Polar residues" evidence="19">
    <location>
        <begin position="988"/>
        <end position="1011"/>
    </location>
</feature>
<feature type="non-terminal residue" evidence="23">
    <location>
        <position position="1"/>
    </location>
</feature>
<dbReference type="Gene3D" id="2.40.50.90">
    <property type="match status" value="2"/>
</dbReference>
<keyword evidence="4" id="KW-0547">Nucleotide-binding</keyword>
<evidence type="ECO:0000256" key="15">
    <source>
        <dbReference type="ARBA" id="ARBA00068835"/>
    </source>
</evidence>
<evidence type="ECO:0000256" key="2">
    <source>
        <dbReference type="ARBA" id="ARBA00022473"/>
    </source>
</evidence>
<dbReference type="GO" id="GO:0031047">
    <property type="term" value="P:regulatory ncRNA-mediated gene silencing"/>
    <property type="evidence" value="ECO:0007669"/>
    <property type="project" value="UniProtKB-KW"/>
</dbReference>
<keyword evidence="3" id="KW-0677">Repeat</keyword>
<evidence type="ECO:0000256" key="17">
    <source>
        <dbReference type="ARBA" id="ARBA00081458"/>
    </source>
</evidence>
<sequence length="1177" mass="133647">VTVIYSLPQIEDPDCFWVAMKGCGPYIVDEREYESLHAEMNLFYDMSSQDVDEVKPVTIEEGQICVVFSEELKCWCRAVIKTIIYCTDHYQAKCFLVDYAKYIFVKSEDIRVALEAFIQIPYRAKKCRLYCTKPMTLHISFYEDTAKMIPTKRWDSAAIQYFQNLLKAATEVKVQICAVEDSIYHVFLYVTIKDEKVCVNDDLVTNNFAAFEEAEENTRSPVDHQENQTSLNVESFPVKIVNPALAFRPVPFQEKSLTNVDIGRTRVLEAILQIPCLFSPTSIAESSSAGLPSSLSSTSQQCFGITASEVQSFGLGLVQLQEVHSGPPLKPVKALLSGIPSLQLLCFAIWFQSSQSLSQERNFVFLSNKIEPLPILETAPLFDDLKKELTQKKFLGPNFTESYCWPPVARGCDVVAISCQGNDPLMYIPPLLTCLQSESCYRALPKRDGPLALILCPGWKKAQLVFELLKTYGTCCRQLHPMLVILGQNKEAGSVKIQGCEVIVSTPYSLLRLFEHQGLLFCRLCHLVLDEIEVLFCDAAEQVFSILDCYKKAIAAEKRQYWPQQIIAVGTRWNKHIAHLTEEFMNDPYVVITTVEEASIYGNVQQVVQPCVTSERTAVLLKILGFTTCKDLQKVLVFTDSVNETEMVHEKASVAQEYTKARSVILLTENCECHALEILQYLQHAGAEIPPELHDFTAKMLEAEEEKKLSRPLCAYLKTFGICKNRTKCLDRHQINLQIDAAQNVLDDKITQLPGCVTILPLNVVNATNYFGRIVDKEKDQYTILAKEMKEYFEQPRNKIAAMTVQKLGFYGLCEESSFHRVQVVEISPKEEENLLFNVKIKYIDEGRTSQVQNCHLLHLPAKFQCLPPQAVEFVLCRVKPIDNELEWNPKVTRYINHKIKGKPHEAKIVHTLGNTAWVDPMVRVTRISALKVTINEYNVRSEILSMGLGADNPEHVTWLQKLCGHMQVLDPAEKSEPFTSGPERASSPRNVSIQENSTENHNSSEITVGNNPCDGVAQTKEAEETTLHQRKWYGNSVFYPEIKWFQNEETVTMKVKIARAADCKCEFSEEKVVLSACSGDKRYLADVELHQYILAERSTCVIEDKEVVIILTKEKKGAWCKLLKNKNHHVSFDFEHWQEFEDESPFPIGKKELYCTATVPEELTDYSEDSGTEDDE</sequence>
<keyword evidence="10" id="KW-0943">RNA-mediated gene silencing</keyword>
<dbReference type="InterPro" id="IPR008978">
    <property type="entry name" value="HSP20-like_chaperone"/>
</dbReference>
<dbReference type="FunFam" id="2.30.30.140:FF:000075">
    <property type="entry name" value="putative ATP-dependent RNA helicase TDRD12"/>
    <property type="match status" value="1"/>
</dbReference>
<keyword evidence="24" id="KW-1185">Reference proteome</keyword>
<dbReference type="GO" id="GO:0016787">
    <property type="term" value="F:hydrolase activity"/>
    <property type="evidence" value="ECO:0007669"/>
    <property type="project" value="UniProtKB-KW"/>
</dbReference>
<keyword evidence="8" id="KW-0067">ATP-binding</keyword>
<evidence type="ECO:0000313" key="23">
    <source>
        <dbReference type="EMBL" id="NXP72568.1"/>
    </source>
</evidence>
<dbReference type="GO" id="GO:0051321">
    <property type="term" value="P:meiotic cell cycle"/>
    <property type="evidence" value="ECO:0007669"/>
    <property type="project" value="UniProtKB-KW"/>
</dbReference>
<feature type="region of interest" description="Disordered" evidence="19">
    <location>
        <begin position="973"/>
        <end position="1016"/>
    </location>
</feature>
<dbReference type="GO" id="GO:0005524">
    <property type="term" value="F:ATP binding"/>
    <property type="evidence" value="ECO:0007669"/>
    <property type="project" value="UniProtKB-KW"/>
</dbReference>
<dbReference type="FunFam" id="2.30.30.140:FF:000087">
    <property type="entry name" value="Putative ATP-dependent RNA helicase TDRD12"/>
    <property type="match status" value="1"/>
</dbReference>
<name>A0A852BXF1_9PICI</name>
<keyword evidence="11" id="KW-0469">Meiosis</keyword>
<protein>
    <recommendedName>
        <fullName evidence="15">Putative ATP-dependent RNA helicase TDRD12</fullName>
        <ecNumber evidence="1">3.6.4.13</ecNumber>
    </recommendedName>
    <alternativeName>
        <fullName evidence="17">ES cell-associated transcript 8 protein</fullName>
    </alternativeName>
    <alternativeName>
        <fullName evidence="16">Tudor domain-containing protein 12</fullName>
    </alternativeName>
</protein>
<evidence type="ECO:0000259" key="21">
    <source>
        <dbReference type="PROSITE" id="PS50304"/>
    </source>
</evidence>
<keyword evidence="18" id="KW-0862">Zinc</keyword>
<evidence type="ECO:0000256" key="9">
    <source>
        <dbReference type="ARBA" id="ARBA00022871"/>
    </source>
</evidence>
<dbReference type="Pfam" id="PF00567">
    <property type="entry name" value="TUDOR"/>
    <property type="match status" value="2"/>
</dbReference>
<keyword evidence="2" id="KW-0217">Developmental protein</keyword>
<keyword evidence="7 23" id="KW-0347">Helicase</keyword>
<evidence type="ECO:0000256" key="3">
    <source>
        <dbReference type="ARBA" id="ARBA00022737"/>
    </source>
</evidence>
<comment type="caution">
    <text evidence="23">The sequence shown here is derived from an EMBL/GenBank/DDBJ whole genome shotgun (WGS) entry which is preliminary data.</text>
</comment>
<evidence type="ECO:0000256" key="8">
    <source>
        <dbReference type="ARBA" id="ARBA00022840"/>
    </source>
</evidence>
<dbReference type="GO" id="GO:0003724">
    <property type="term" value="F:RNA helicase activity"/>
    <property type="evidence" value="ECO:0007669"/>
    <property type="project" value="UniProtKB-EC"/>
</dbReference>
<evidence type="ECO:0000256" key="19">
    <source>
        <dbReference type="SAM" id="MobiDB-lite"/>
    </source>
</evidence>
<dbReference type="Pfam" id="PF04969">
    <property type="entry name" value="CS"/>
    <property type="match status" value="1"/>
</dbReference>
<evidence type="ECO:0000256" key="7">
    <source>
        <dbReference type="ARBA" id="ARBA00022806"/>
    </source>
</evidence>
<comment type="subunit">
    <text evidence="14">Component of a mRNP complex containing PIWIL2, TDRD1 and piRNAs. Component of the PET complex, at least composed of EXD1, PIWIL2, TDRD12 and piRNAs.</text>
</comment>
<evidence type="ECO:0000256" key="16">
    <source>
        <dbReference type="ARBA" id="ARBA00076714"/>
    </source>
</evidence>
<dbReference type="PROSITE" id="PS50103">
    <property type="entry name" value="ZF_C3H1"/>
    <property type="match status" value="1"/>
</dbReference>
<dbReference type="EC" id="3.6.4.13" evidence="1"/>
<dbReference type="Gene3D" id="3.40.50.300">
    <property type="entry name" value="P-loop containing nucleotide triphosphate hydrolases"/>
    <property type="match status" value="1"/>
</dbReference>
<dbReference type="Proteomes" id="UP000611227">
    <property type="component" value="Unassembled WGS sequence"/>
</dbReference>
<evidence type="ECO:0000256" key="11">
    <source>
        <dbReference type="ARBA" id="ARBA00023254"/>
    </source>
</evidence>
<evidence type="ECO:0000256" key="1">
    <source>
        <dbReference type="ARBA" id="ARBA00012552"/>
    </source>
</evidence>
<keyword evidence="18" id="KW-0479">Metal-binding</keyword>
<dbReference type="InterPro" id="IPR027417">
    <property type="entry name" value="P-loop_NTPase"/>
</dbReference>
<accession>A0A852BXF1</accession>
<evidence type="ECO:0000256" key="13">
    <source>
        <dbReference type="ARBA" id="ARBA00055914"/>
    </source>
</evidence>
<dbReference type="PROSITE" id="PS51203">
    <property type="entry name" value="CS"/>
    <property type="match status" value="1"/>
</dbReference>
<dbReference type="Gene3D" id="2.30.30.140">
    <property type="match status" value="2"/>
</dbReference>
<dbReference type="Gene3D" id="2.60.40.790">
    <property type="match status" value="1"/>
</dbReference>
<dbReference type="GO" id="GO:0008270">
    <property type="term" value="F:zinc ion binding"/>
    <property type="evidence" value="ECO:0007669"/>
    <property type="project" value="UniProtKB-KW"/>
</dbReference>
<keyword evidence="9" id="KW-0744">Spermatogenesis</keyword>
<dbReference type="PANTHER" id="PTHR22655">
    <property type="entry name" value="ATP-DEPENDENT RNA HELICASE TDRD12-RELATED"/>
    <property type="match status" value="1"/>
</dbReference>
<evidence type="ECO:0000259" key="22">
    <source>
        <dbReference type="PROSITE" id="PS51203"/>
    </source>
</evidence>
<dbReference type="InterPro" id="IPR035437">
    <property type="entry name" value="SNase_OB-fold_sf"/>
</dbReference>
<dbReference type="InterPro" id="IPR000571">
    <property type="entry name" value="Znf_CCCH"/>
</dbReference>
<evidence type="ECO:0000256" key="4">
    <source>
        <dbReference type="ARBA" id="ARBA00022741"/>
    </source>
</evidence>
<dbReference type="EMBL" id="WBNM01010438">
    <property type="protein sequence ID" value="NXP72568.1"/>
    <property type="molecule type" value="Genomic_DNA"/>
</dbReference>
<evidence type="ECO:0000256" key="12">
    <source>
        <dbReference type="ARBA" id="ARBA00047984"/>
    </source>
</evidence>
<organism evidence="23 24">
    <name type="scientific">Ramphastos sulfuratus</name>
    <dbReference type="NCBI Taxonomy" id="322582"/>
    <lineage>
        <taxon>Eukaryota</taxon>
        <taxon>Metazoa</taxon>
        <taxon>Chordata</taxon>
        <taxon>Craniata</taxon>
        <taxon>Vertebrata</taxon>
        <taxon>Euteleostomi</taxon>
        <taxon>Archelosauria</taxon>
        <taxon>Archosauria</taxon>
        <taxon>Dinosauria</taxon>
        <taxon>Saurischia</taxon>
        <taxon>Theropoda</taxon>
        <taxon>Coelurosauria</taxon>
        <taxon>Aves</taxon>
        <taxon>Neognathae</taxon>
        <taxon>Neoaves</taxon>
        <taxon>Telluraves</taxon>
        <taxon>Coraciimorphae</taxon>
        <taxon>Piciformes</taxon>
        <taxon>Ramphastidae</taxon>
        <taxon>Ramphastos</taxon>
    </lineage>
</organism>
<dbReference type="SUPFAM" id="SSF63748">
    <property type="entry name" value="Tudor/PWWP/MBT"/>
    <property type="match status" value="2"/>
</dbReference>
<feature type="domain" description="Tudor" evidence="21">
    <location>
        <begin position="58"/>
        <end position="120"/>
    </location>
</feature>
<feature type="domain" description="CS" evidence="22">
    <location>
        <begin position="1038"/>
        <end position="1124"/>
    </location>
</feature>
<evidence type="ECO:0000256" key="18">
    <source>
        <dbReference type="PROSITE-ProRule" id="PRU00723"/>
    </source>
</evidence>
<dbReference type="FunFam" id="2.40.50.90:FF:000021">
    <property type="entry name" value="putative ATP-dependent RNA helicase TDRD12"/>
    <property type="match status" value="1"/>
</dbReference>
<reference evidence="23" key="1">
    <citation type="submission" date="2019-09" db="EMBL/GenBank/DDBJ databases">
        <title>Bird 10,000 Genomes (B10K) Project - Family phase.</title>
        <authorList>
            <person name="Zhang G."/>
        </authorList>
    </citation>
    <scope>NUCLEOTIDE SEQUENCE</scope>
    <source>
        <strain evidence="23">B10K-DU-001-30</strain>
        <tissue evidence="23">Muscle</tissue>
    </source>
</reference>
<keyword evidence="18" id="KW-0863">Zinc-finger</keyword>
<feature type="non-terminal residue" evidence="23">
    <location>
        <position position="1177"/>
    </location>
</feature>
<gene>
    <name evidence="23" type="primary">Ddx17_0</name>
    <name evidence="23" type="ORF">RAMSUL_R07464</name>
</gene>
<dbReference type="SUPFAM" id="SSF49764">
    <property type="entry name" value="HSP20-like chaperones"/>
    <property type="match status" value="1"/>
</dbReference>
<evidence type="ECO:0000259" key="20">
    <source>
        <dbReference type="PROSITE" id="PS50103"/>
    </source>
</evidence>
<comment type="function">
    <text evidence="13">Probable ATP-binding RNA helicase required during spermatogenesis to repress transposable elements and preventing their mobilization, which is essential for the germline integrity. Acts via the piRNA metabolic process, which mediates the repression of transposable elements during meiosis by forming complexes composed of piRNAs and Piwi proteins and governs the methylation and subsequent repression of transposons. Involved in the secondary piRNAs metabolic process. Acts via the PET complex, a multiprotein complex required during the secondary piRNAs metabolic process for the PIWIL2 slicing-triggered loading of PIWIL4 piRNAs.</text>
</comment>
<dbReference type="GO" id="GO:0007283">
    <property type="term" value="P:spermatogenesis"/>
    <property type="evidence" value="ECO:0007669"/>
    <property type="project" value="UniProtKB-KW"/>
</dbReference>
<comment type="catalytic activity">
    <reaction evidence="12">
        <text>ATP + H2O = ADP + phosphate + H(+)</text>
        <dbReference type="Rhea" id="RHEA:13065"/>
        <dbReference type="ChEBI" id="CHEBI:15377"/>
        <dbReference type="ChEBI" id="CHEBI:15378"/>
        <dbReference type="ChEBI" id="CHEBI:30616"/>
        <dbReference type="ChEBI" id="CHEBI:43474"/>
        <dbReference type="ChEBI" id="CHEBI:456216"/>
        <dbReference type="EC" id="3.6.4.13"/>
    </reaction>
</comment>
<evidence type="ECO:0000256" key="6">
    <source>
        <dbReference type="ARBA" id="ARBA00022801"/>
    </source>
</evidence>
<dbReference type="PANTHER" id="PTHR22655:SF2">
    <property type="entry name" value="ATP-DEPENDENT RNA HELICASE TDRD12-RELATED"/>
    <property type="match status" value="1"/>
</dbReference>
<evidence type="ECO:0000256" key="14">
    <source>
        <dbReference type="ARBA" id="ARBA00062399"/>
    </source>
</evidence>
<feature type="zinc finger region" description="C3H1-type" evidence="18">
    <location>
        <begin position="708"/>
        <end position="736"/>
    </location>
</feature>
<evidence type="ECO:0000256" key="10">
    <source>
        <dbReference type="ARBA" id="ARBA00023158"/>
    </source>
</evidence>
<dbReference type="PROSITE" id="PS50304">
    <property type="entry name" value="TUDOR"/>
    <property type="match status" value="1"/>
</dbReference>
<keyword evidence="6" id="KW-0378">Hydrolase</keyword>